<dbReference type="PROSITE" id="PS00135">
    <property type="entry name" value="TRYPSIN_SER"/>
    <property type="match status" value="1"/>
</dbReference>
<dbReference type="PROSITE" id="PS00134">
    <property type="entry name" value="TRYPSIN_HIS"/>
    <property type="match status" value="1"/>
</dbReference>
<dbReference type="PANTHER" id="PTHR24252">
    <property type="entry name" value="ACROSIN-RELATED"/>
    <property type="match status" value="1"/>
</dbReference>
<proteinExistence type="predicted"/>
<evidence type="ECO:0000256" key="3">
    <source>
        <dbReference type="SAM" id="SignalP"/>
    </source>
</evidence>
<keyword evidence="1" id="KW-1015">Disulfide bond</keyword>
<dbReference type="InterPro" id="IPR043504">
    <property type="entry name" value="Peptidase_S1_PA_chymotrypsin"/>
</dbReference>
<dbReference type="GO" id="GO:0006508">
    <property type="term" value="P:proteolysis"/>
    <property type="evidence" value="ECO:0007669"/>
    <property type="project" value="UniProtKB-KW"/>
</dbReference>
<evidence type="ECO:0000313" key="6">
    <source>
        <dbReference type="Proteomes" id="UP001172778"/>
    </source>
</evidence>
<comment type="caution">
    <text evidence="5">The sequence shown here is derived from an EMBL/GenBank/DDBJ whole genome shotgun (WGS) entry which is preliminary data.</text>
</comment>
<dbReference type="InterPro" id="IPR033116">
    <property type="entry name" value="TRYPSIN_SER"/>
</dbReference>
<evidence type="ECO:0000256" key="2">
    <source>
        <dbReference type="RuleBase" id="RU363034"/>
    </source>
</evidence>
<dbReference type="RefSeq" id="WP_284099366.1">
    <property type="nucleotide sequence ID" value="NZ_JARRAF010000003.1"/>
</dbReference>
<keyword evidence="6" id="KW-1185">Reference proteome</keyword>
<dbReference type="PANTHER" id="PTHR24252:SF10">
    <property type="entry name" value="SERINE PROTEASE 56"/>
    <property type="match status" value="1"/>
</dbReference>
<feature type="chain" id="PRO_5047217143" evidence="3">
    <location>
        <begin position="23"/>
        <end position="434"/>
    </location>
</feature>
<evidence type="ECO:0000256" key="1">
    <source>
        <dbReference type="ARBA" id="ARBA00023157"/>
    </source>
</evidence>
<dbReference type="EMBL" id="JARRAF010000003">
    <property type="protein sequence ID" value="MDK2123078.1"/>
    <property type="molecule type" value="Genomic_DNA"/>
</dbReference>
<dbReference type="Proteomes" id="UP001172778">
    <property type="component" value="Unassembled WGS sequence"/>
</dbReference>
<dbReference type="InterPro" id="IPR001314">
    <property type="entry name" value="Peptidase_S1A"/>
</dbReference>
<dbReference type="SUPFAM" id="SSF50494">
    <property type="entry name" value="Trypsin-like serine proteases"/>
    <property type="match status" value="1"/>
</dbReference>
<gene>
    <name evidence="5" type="ORF">PZA18_03310</name>
</gene>
<dbReference type="InterPro" id="IPR001254">
    <property type="entry name" value="Trypsin_dom"/>
</dbReference>
<accession>A0ABT7DSM8</accession>
<dbReference type="PROSITE" id="PS50240">
    <property type="entry name" value="TRYPSIN_DOM"/>
    <property type="match status" value="1"/>
</dbReference>
<dbReference type="InterPro" id="IPR009003">
    <property type="entry name" value="Peptidase_S1_PA"/>
</dbReference>
<protein>
    <submittedName>
        <fullName evidence="5">Serine protease</fullName>
    </submittedName>
</protein>
<dbReference type="CDD" id="cd00190">
    <property type="entry name" value="Tryp_SPc"/>
    <property type="match status" value="1"/>
</dbReference>
<keyword evidence="2 5" id="KW-0645">Protease</keyword>
<dbReference type="SMART" id="SM00020">
    <property type="entry name" value="Tryp_SPc"/>
    <property type="match status" value="1"/>
</dbReference>
<dbReference type="PRINTS" id="PR00722">
    <property type="entry name" value="CHYMOTRYPSIN"/>
</dbReference>
<name>A0ABT7DSM8_9NEIS</name>
<organism evidence="5 6">
    <name type="scientific">Parachitinimonas caeni</name>
    <dbReference type="NCBI Taxonomy" id="3031301"/>
    <lineage>
        <taxon>Bacteria</taxon>
        <taxon>Pseudomonadati</taxon>
        <taxon>Pseudomonadota</taxon>
        <taxon>Betaproteobacteria</taxon>
        <taxon>Neisseriales</taxon>
        <taxon>Chitinibacteraceae</taxon>
        <taxon>Parachitinimonas</taxon>
    </lineage>
</organism>
<evidence type="ECO:0000313" key="5">
    <source>
        <dbReference type="EMBL" id="MDK2123078.1"/>
    </source>
</evidence>
<dbReference type="Gene3D" id="2.40.10.10">
    <property type="entry name" value="Trypsin-like serine proteases"/>
    <property type="match status" value="2"/>
</dbReference>
<sequence>MRFLFRCGLASLAVLLALPAFANRYEIVNGTASAAGAYPWMVSIGSAANSDALSAHSCGGSLIHPRWVLTAAHCLELGQAPATVAVTVGRYRLSESGGKRIVAKQLIRHPSFDEANGPEHDLALIELTEDAGTDVIRVVPPAIYPKVGTLLRVAGHGSTAAPLSFLERAYGVWKCEESLASCLQAIKQKGADDLGIVRTALQANGLEDPRKGVGYAELVARLQRQGGNLAAAESLDALVPALRDAGVDVVQMVAIIAQAALRSDEVREVELPLIEQKLCKEASFRGMTDNLICAGYLDQPKDTCQGDSGGPLFVRVETSKSWMLAGVVSAGRTCATTYGIYTKPANYLDWIQKYVPNFLEERLFIWGESAYSSIFTTTGEERSFIAAQFYARIFLGSNTGAGSDGKSLYFYNGKYIYPMGPLDYFFQMAVDAKY</sequence>
<reference evidence="5" key="1">
    <citation type="submission" date="2023-03" db="EMBL/GenBank/DDBJ databases">
        <title>Chitinimonas shenzhenensis gen. nov., sp. nov., a novel member of family Burkholderiaceae isolated from activated sludge collected in Shen Zhen, China.</title>
        <authorList>
            <person name="Wang X."/>
        </authorList>
    </citation>
    <scope>NUCLEOTIDE SEQUENCE</scope>
    <source>
        <strain evidence="5">DQS-5</strain>
    </source>
</reference>
<keyword evidence="2" id="KW-0720">Serine protease</keyword>
<keyword evidence="3" id="KW-0732">Signal</keyword>
<dbReference type="InterPro" id="IPR018114">
    <property type="entry name" value="TRYPSIN_HIS"/>
</dbReference>
<dbReference type="Pfam" id="PF00089">
    <property type="entry name" value="Trypsin"/>
    <property type="match status" value="2"/>
</dbReference>
<feature type="signal peptide" evidence="3">
    <location>
        <begin position="1"/>
        <end position="22"/>
    </location>
</feature>
<dbReference type="GO" id="GO:0008233">
    <property type="term" value="F:peptidase activity"/>
    <property type="evidence" value="ECO:0007669"/>
    <property type="project" value="UniProtKB-KW"/>
</dbReference>
<keyword evidence="2" id="KW-0378">Hydrolase</keyword>
<feature type="domain" description="Peptidase S1" evidence="4">
    <location>
        <begin position="27"/>
        <end position="356"/>
    </location>
</feature>
<evidence type="ECO:0000259" key="4">
    <source>
        <dbReference type="PROSITE" id="PS50240"/>
    </source>
</evidence>